<protein>
    <submittedName>
        <fullName evidence="2">Uncharacterized protein</fullName>
    </submittedName>
</protein>
<feature type="compositionally biased region" description="Basic and acidic residues" evidence="1">
    <location>
        <begin position="48"/>
        <end position="65"/>
    </location>
</feature>
<feature type="region of interest" description="Disordered" evidence="1">
    <location>
        <begin position="22"/>
        <end position="65"/>
    </location>
</feature>
<gene>
    <name evidence="2" type="ORF">GCM10010357_24910</name>
</gene>
<evidence type="ECO:0000313" key="2">
    <source>
        <dbReference type="EMBL" id="GAA0402915.1"/>
    </source>
</evidence>
<evidence type="ECO:0000313" key="3">
    <source>
        <dbReference type="Proteomes" id="UP001500879"/>
    </source>
</evidence>
<keyword evidence="3" id="KW-1185">Reference proteome</keyword>
<accession>A0ABN0YNY5</accession>
<dbReference type="EMBL" id="BAAABX010000025">
    <property type="protein sequence ID" value="GAA0402915.1"/>
    <property type="molecule type" value="Genomic_DNA"/>
</dbReference>
<comment type="caution">
    <text evidence="2">The sequence shown here is derived from an EMBL/GenBank/DDBJ whole genome shotgun (WGS) entry which is preliminary data.</text>
</comment>
<sequence length="85" mass="9333">MARERPRGRIAHAAIVAARAVRRDRGGPYPGTMSTAPEPRPALVFDDPLDRPSQDDTDRGWGERPAADAAADLARFLDEKPPHHL</sequence>
<dbReference type="Proteomes" id="UP001500879">
    <property type="component" value="Unassembled WGS sequence"/>
</dbReference>
<organism evidence="2 3">
    <name type="scientific">Streptomyces luteireticuli</name>
    <dbReference type="NCBI Taxonomy" id="173858"/>
    <lineage>
        <taxon>Bacteria</taxon>
        <taxon>Bacillati</taxon>
        <taxon>Actinomycetota</taxon>
        <taxon>Actinomycetes</taxon>
        <taxon>Kitasatosporales</taxon>
        <taxon>Streptomycetaceae</taxon>
        <taxon>Streptomyces</taxon>
    </lineage>
</organism>
<proteinExistence type="predicted"/>
<reference evidence="2 3" key="1">
    <citation type="journal article" date="2019" name="Int. J. Syst. Evol. Microbiol.">
        <title>The Global Catalogue of Microorganisms (GCM) 10K type strain sequencing project: providing services to taxonomists for standard genome sequencing and annotation.</title>
        <authorList>
            <consortium name="The Broad Institute Genomics Platform"/>
            <consortium name="The Broad Institute Genome Sequencing Center for Infectious Disease"/>
            <person name="Wu L."/>
            <person name="Ma J."/>
        </authorList>
    </citation>
    <scope>NUCLEOTIDE SEQUENCE [LARGE SCALE GENOMIC DNA]</scope>
    <source>
        <strain evidence="2 3">JCM 4788</strain>
    </source>
</reference>
<name>A0ABN0YNY5_9ACTN</name>
<evidence type="ECO:0000256" key="1">
    <source>
        <dbReference type="SAM" id="MobiDB-lite"/>
    </source>
</evidence>